<keyword evidence="2" id="KW-0479">Metal-binding</keyword>
<dbReference type="GO" id="GO:0005737">
    <property type="term" value="C:cytoplasm"/>
    <property type="evidence" value="ECO:0007669"/>
    <property type="project" value="TreeGrafter"/>
</dbReference>
<keyword evidence="6" id="KW-1185">Reference proteome</keyword>
<dbReference type="Proteomes" id="UP000317722">
    <property type="component" value="Unassembled WGS sequence"/>
</dbReference>
<organism evidence="5 6">
    <name type="scientific">Pedococcus bigeumensis</name>
    <dbReference type="NCBI Taxonomy" id="433644"/>
    <lineage>
        <taxon>Bacteria</taxon>
        <taxon>Bacillati</taxon>
        <taxon>Actinomycetota</taxon>
        <taxon>Actinomycetes</taxon>
        <taxon>Micrococcales</taxon>
        <taxon>Intrasporangiaceae</taxon>
        <taxon>Pedococcus</taxon>
    </lineage>
</organism>
<dbReference type="SUPFAM" id="SSF51621">
    <property type="entry name" value="Phosphoenolpyruvate/pyruvate domain"/>
    <property type="match status" value="1"/>
</dbReference>
<gene>
    <name evidence="5" type="ORF">EAH86_04035</name>
</gene>
<evidence type="ECO:0000256" key="3">
    <source>
        <dbReference type="ARBA" id="ARBA00023239"/>
    </source>
</evidence>
<reference evidence="5 6" key="1">
    <citation type="journal article" date="2019" name="Environ. Microbiol.">
        <title>Species interactions and distinct microbial communities in high Arctic permafrost affected cryosols are associated with the CH4 and CO2 gas fluxes.</title>
        <authorList>
            <person name="Altshuler I."/>
            <person name="Hamel J."/>
            <person name="Turney S."/>
            <person name="Magnuson E."/>
            <person name="Levesque R."/>
            <person name="Greer C."/>
            <person name="Whyte L.G."/>
        </authorList>
    </citation>
    <scope>NUCLEOTIDE SEQUENCE [LARGE SCALE GENOMIC DNA]</scope>
    <source>
        <strain evidence="5 6">S9.3A</strain>
    </source>
</reference>
<dbReference type="AlphaFoldDB" id="A0A502D480"/>
<dbReference type="Pfam" id="PF03328">
    <property type="entry name" value="HpcH_HpaI"/>
    <property type="match status" value="1"/>
</dbReference>
<dbReference type="Gene3D" id="3.20.20.60">
    <property type="entry name" value="Phosphoenolpyruvate-binding domains"/>
    <property type="match status" value="1"/>
</dbReference>
<keyword evidence="3" id="KW-0456">Lyase</keyword>
<evidence type="ECO:0000313" key="6">
    <source>
        <dbReference type="Proteomes" id="UP000317722"/>
    </source>
</evidence>
<evidence type="ECO:0000256" key="2">
    <source>
        <dbReference type="ARBA" id="ARBA00022723"/>
    </source>
</evidence>
<evidence type="ECO:0000313" key="5">
    <source>
        <dbReference type="EMBL" id="TPG19632.1"/>
    </source>
</evidence>
<accession>A0A502D480</accession>
<name>A0A502D480_9MICO</name>
<dbReference type="InterPro" id="IPR040442">
    <property type="entry name" value="Pyrv_kinase-like_dom_sf"/>
</dbReference>
<comment type="similarity">
    <text evidence="1">Belongs to the HpcH/HpaI aldolase family.</text>
</comment>
<dbReference type="EMBL" id="RCZM01000001">
    <property type="protein sequence ID" value="TPG19632.1"/>
    <property type="molecule type" value="Genomic_DNA"/>
</dbReference>
<dbReference type="InterPro" id="IPR015813">
    <property type="entry name" value="Pyrv/PenolPyrv_kinase-like_dom"/>
</dbReference>
<protein>
    <submittedName>
        <fullName evidence="5">Aldolase</fullName>
    </submittedName>
</protein>
<sequence>MSSPEQQPLPTAQDFTRRVGGRERAVGYWVVLDAPVATERIARLGYDYVCLDAQHGLLGYSGLLAGLMAIDAGRSCVGLVRVGANDPFHIGQALDAGAAGVIVPLVNTADDARRAVAAATYPPTGIRSYGPMRSGLRIGPVPAEANAAVSCLAMIETPEGLANVEEICAVPGLTGIYVGPSDLCLAVGGAFPGDPAVADEFEAALQRISAAAEAAGVAAGIHTPSGSDAARRLDQGYTFATVSSDLVHLERAAAEHLAAATGAAT</sequence>
<feature type="domain" description="HpcH/HpaI aldolase/citrate lyase" evidence="4">
    <location>
        <begin position="27"/>
        <end position="249"/>
    </location>
</feature>
<dbReference type="InterPro" id="IPR050251">
    <property type="entry name" value="HpcH-HpaI_aldolase"/>
</dbReference>
<dbReference type="PANTHER" id="PTHR30502">
    <property type="entry name" value="2-KETO-3-DEOXY-L-RHAMNONATE ALDOLASE"/>
    <property type="match status" value="1"/>
</dbReference>
<comment type="caution">
    <text evidence="5">The sequence shown here is derived from an EMBL/GenBank/DDBJ whole genome shotgun (WGS) entry which is preliminary data.</text>
</comment>
<dbReference type="PANTHER" id="PTHR30502:SF0">
    <property type="entry name" value="PHOSPHOENOLPYRUVATE CARBOXYLASE FAMILY PROTEIN"/>
    <property type="match status" value="1"/>
</dbReference>
<dbReference type="OrthoDB" id="3353438at2"/>
<evidence type="ECO:0000256" key="1">
    <source>
        <dbReference type="ARBA" id="ARBA00005568"/>
    </source>
</evidence>
<dbReference type="GO" id="GO:0016832">
    <property type="term" value="F:aldehyde-lyase activity"/>
    <property type="evidence" value="ECO:0007669"/>
    <property type="project" value="TreeGrafter"/>
</dbReference>
<dbReference type="InterPro" id="IPR005000">
    <property type="entry name" value="Aldolase/citrate-lyase_domain"/>
</dbReference>
<dbReference type="GO" id="GO:0046872">
    <property type="term" value="F:metal ion binding"/>
    <property type="evidence" value="ECO:0007669"/>
    <property type="project" value="UniProtKB-KW"/>
</dbReference>
<evidence type="ECO:0000259" key="4">
    <source>
        <dbReference type="Pfam" id="PF03328"/>
    </source>
</evidence>
<proteinExistence type="inferred from homology"/>